<evidence type="ECO:0000256" key="5">
    <source>
        <dbReference type="ARBA" id="ARBA00038306"/>
    </source>
</evidence>
<feature type="signal peptide" evidence="6">
    <location>
        <begin position="1"/>
        <end position="22"/>
    </location>
</feature>
<comment type="subcellular location">
    <subcellularLocation>
        <location evidence="1">Cell outer membrane</location>
    </subcellularLocation>
</comment>
<dbReference type="InterPro" id="IPR011250">
    <property type="entry name" value="OMP/PagP_B-barrel"/>
</dbReference>
<dbReference type="PANTHER" id="PTHR34001:SF3">
    <property type="entry name" value="BLL7405 PROTEIN"/>
    <property type="match status" value="1"/>
</dbReference>
<gene>
    <name evidence="8" type="ORF">JQ619_06580</name>
</gene>
<comment type="similarity">
    <text evidence="5">Belongs to the Omp25/RopB family.</text>
</comment>
<proteinExistence type="inferred from homology"/>
<sequence>MKKILFATVALAALASAQSAFAADLGARSYPYATKAPAYVAPIYNWTGFYLGAHLGGAFSSDNNFSGLATGNNSNGRFLGGVQVGADWQFAPTWVIGAEGQYSWLSGNVGAAFPGGFVYTNSQRGLGSITGRFGYTWGPGLLYVKGGYAYSDNNEKVTLAGNQIGFATNGDHRNGWTVGAGIEYMFAPSWSAKAEYQYYNFGSATFTAPAGLVPTGSFTTDDHTFKAGVNYRFNWGAPVASRY</sequence>
<dbReference type="EMBL" id="JAFCLK010000005">
    <property type="protein sequence ID" value="MBR1135423.1"/>
    <property type="molecule type" value="Genomic_DNA"/>
</dbReference>
<evidence type="ECO:0000313" key="9">
    <source>
        <dbReference type="Proteomes" id="UP001314635"/>
    </source>
</evidence>
<keyword evidence="3" id="KW-0472">Membrane</keyword>
<keyword evidence="4" id="KW-0998">Cell outer membrane</keyword>
<dbReference type="Pfam" id="PF13505">
    <property type="entry name" value="OMP_b-brl"/>
    <property type="match status" value="1"/>
</dbReference>
<organism evidence="8 9">
    <name type="scientific">Bradyrhizobium denitrificans</name>
    <dbReference type="NCBI Taxonomy" id="2734912"/>
    <lineage>
        <taxon>Bacteria</taxon>
        <taxon>Pseudomonadati</taxon>
        <taxon>Pseudomonadota</taxon>
        <taxon>Alphaproteobacteria</taxon>
        <taxon>Hyphomicrobiales</taxon>
        <taxon>Nitrobacteraceae</taxon>
        <taxon>Bradyrhizobium</taxon>
    </lineage>
</organism>
<evidence type="ECO:0000256" key="2">
    <source>
        <dbReference type="ARBA" id="ARBA00022729"/>
    </source>
</evidence>
<dbReference type="RefSeq" id="WP_012041177.1">
    <property type="nucleotide sequence ID" value="NZ_JABFDP010000001.1"/>
</dbReference>
<dbReference type="InterPro" id="IPR027385">
    <property type="entry name" value="Beta-barrel_OMP"/>
</dbReference>
<dbReference type="InterPro" id="IPR051692">
    <property type="entry name" value="OMP-like"/>
</dbReference>
<dbReference type="Proteomes" id="UP001314635">
    <property type="component" value="Unassembled WGS sequence"/>
</dbReference>
<comment type="caution">
    <text evidence="8">The sequence shown here is derived from an EMBL/GenBank/DDBJ whole genome shotgun (WGS) entry which is preliminary data.</text>
</comment>
<evidence type="ECO:0000256" key="3">
    <source>
        <dbReference type="ARBA" id="ARBA00023136"/>
    </source>
</evidence>
<name>A0ABS5G288_9BRAD</name>
<dbReference type="Gene3D" id="2.40.160.20">
    <property type="match status" value="1"/>
</dbReference>
<dbReference type="PANTHER" id="PTHR34001">
    <property type="entry name" value="BLL7405 PROTEIN"/>
    <property type="match status" value="1"/>
</dbReference>
<evidence type="ECO:0000256" key="1">
    <source>
        <dbReference type="ARBA" id="ARBA00004442"/>
    </source>
</evidence>
<accession>A0ABS5G288</accession>
<evidence type="ECO:0000313" key="8">
    <source>
        <dbReference type="EMBL" id="MBR1135423.1"/>
    </source>
</evidence>
<keyword evidence="9" id="KW-1185">Reference proteome</keyword>
<evidence type="ECO:0000256" key="4">
    <source>
        <dbReference type="ARBA" id="ARBA00023237"/>
    </source>
</evidence>
<feature type="chain" id="PRO_5046386070" evidence="6">
    <location>
        <begin position="23"/>
        <end position="243"/>
    </location>
</feature>
<reference evidence="9" key="1">
    <citation type="journal article" date="2021" name="ISME J.">
        <title>Evolutionary origin and ecological implication of a unique nif island in free-living Bradyrhizobium lineages.</title>
        <authorList>
            <person name="Tao J."/>
        </authorList>
    </citation>
    <scope>NUCLEOTIDE SEQUENCE [LARGE SCALE GENOMIC DNA]</scope>
    <source>
        <strain evidence="9">SZCCT0094</strain>
    </source>
</reference>
<protein>
    <submittedName>
        <fullName evidence="8">Porin family protein</fullName>
    </submittedName>
</protein>
<feature type="domain" description="Outer membrane protein beta-barrel" evidence="7">
    <location>
        <begin position="20"/>
        <end position="233"/>
    </location>
</feature>
<keyword evidence="2 6" id="KW-0732">Signal</keyword>
<evidence type="ECO:0000259" key="7">
    <source>
        <dbReference type="Pfam" id="PF13505"/>
    </source>
</evidence>
<evidence type="ECO:0000256" key="6">
    <source>
        <dbReference type="SAM" id="SignalP"/>
    </source>
</evidence>
<dbReference type="SUPFAM" id="SSF56925">
    <property type="entry name" value="OMPA-like"/>
    <property type="match status" value="1"/>
</dbReference>